<dbReference type="PROSITE" id="PS51257">
    <property type="entry name" value="PROKAR_LIPOPROTEIN"/>
    <property type="match status" value="1"/>
</dbReference>
<proteinExistence type="inferred from homology"/>
<protein>
    <submittedName>
        <fullName evidence="5">Arabinogalactan oligomer/maltooligosaccharide transport system substrate-binding protein</fullName>
    </submittedName>
</protein>
<keyword evidence="6" id="KW-1185">Reference proteome</keyword>
<dbReference type="PRINTS" id="PR00181">
    <property type="entry name" value="MALTOSEBP"/>
</dbReference>
<comment type="similarity">
    <text evidence="1">Belongs to the bacterial solute-binding protein 1 family.</text>
</comment>
<name>A0A7W8VD66_9ACTN</name>
<dbReference type="PANTHER" id="PTHR30061">
    <property type="entry name" value="MALTOSE-BINDING PERIPLASMIC PROTEIN"/>
    <property type="match status" value="1"/>
</dbReference>
<evidence type="ECO:0000256" key="2">
    <source>
        <dbReference type="ARBA" id="ARBA00022448"/>
    </source>
</evidence>
<dbReference type="GO" id="GO:0015144">
    <property type="term" value="F:carbohydrate transmembrane transporter activity"/>
    <property type="evidence" value="ECO:0007669"/>
    <property type="project" value="InterPro"/>
</dbReference>
<evidence type="ECO:0000313" key="6">
    <source>
        <dbReference type="Proteomes" id="UP000572635"/>
    </source>
</evidence>
<evidence type="ECO:0000256" key="4">
    <source>
        <dbReference type="ARBA" id="ARBA00022729"/>
    </source>
</evidence>
<keyword evidence="4" id="KW-0732">Signal</keyword>
<gene>
    <name evidence="5" type="ORF">HDA36_002245</name>
</gene>
<dbReference type="RefSeq" id="WP_184391765.1">
    <property type="nucleotide sequence ID" value="NZ_BAAAJD010000054.1"/>
</dbReference>
<dbReference type="Pfam" id="PF13416">
    <property type="entry name" value="SBP_bac_8"/>
    <property type="match status" value="1"/>
</dbReference>
<dbReference type="CDD" id="cd13586">
    <property type="entry name" value="PBP2_Maltose_binding_like"/>
    <property type="match status" value="1"/>
</dbReference>
<reference evidence="5 6" key="1">
    <citation type="submission" date="2020-08" db="EMBL/GenBank/DDBJ databases">
        <title>Sequencing the genomes of 1000 actinobacteria strains.</title>
        <authorList>
            <person name="Klenk H.-P."/>
        </authorList>
    </citation>
    <scope>NUCLEOTIDE SEQUENCE [LARGE SCALE GENOMIC DNA]</scope>
    <source>
        <strain evidence="5 6">DSM 44551</strain>
    </source>
</reference>
<keyword evidence="3" id="KW-0762">Sugar transport</keyword>
<evidence type="ECO:0000313" key="5">
    <source>
        <dbReference type="EMBL" id="MBB5432161.1"/>
    </source>
</evidence>
<dbReference type="InterPro" id="IPR006059">
    <property type="entry name" value="SBP"/>
</dbReference>
<dbReference type="Proteomes" id="UP000572635">
    <property type="component" value="Unassembled WGS sequence"/>
</dbReference>
<dbReference type="GO" id="GO:0055052">
    <property type="term" value="C:ATP-binding cassette (ABC) transporter complex, substrate-binding subunit-containing"/>
    <property type="evidence" value="ECO:0007669"/>
    <property type="project" value="TreeGrafter"/>
</dbReference>
<dbReference type="GO" id="GO:0015768">
    <property type="term" value="P:maltose transport"/>
    <property type="evidence" value="ECO:0007669"/>
    <property type="project" value="TreeGrafter"/>
</dbReference>
<evidence type="ECO:0000256" key="3">
    <source>
        <dbReference type="ARBA" id="ARBA00022597"/>
    </source>
</evidence>
<dbReference type="AlphaFoldDB" id="A0A7W8VD66"/>
<dbReference type="EMBL" id="JACHDB010000001">
    <property type="protein sequence ID" value="MBB5432161.1"/>
    <property type="molecule type" value="Genomic_DNA"/>
</dbReference>
<evidence type="ECO:0000256" key="1">
    <source>
        <dbReference type="ARBA" id="ARBA00008520"/>
    </source>
</evidence>
<dbReference type="PANTHER" id="PTHR30061:SF50">
    <property type="entry name" value="MALTOSE_MALTODEXTRIN-BINDING PERIPLASMIC PROTEIN"/>
    <property type="match status" value="1"/>
</dbReference>
<dbReference type="Gene3D" id="3.40.190.10">
    <property type="entry name" value="Periplasmic binding protein-like II"/>
    <property type="match status" value="2"/>
</dbReference>
<dbReference type="SUPFAM" id="SSF53850">
    <property type="entry name" value="Periplasmic binding protein-like II"/>
    <property type="match status" value="1"/>
</dbReference>
<keyword evidence="2" id="KW-0813">Transport</keyword>
<dbReference type="GO" id="GO:1901982">
    <property type="term" value="F:maltose binding"/>
    <property type="evidence" value="ECO:0007669"/>
    <property type="project" value="TreeGrafter"/>
</dbReference>
<comment type="caution">
    <text evidence="5">The sequence shown here is derived from an EMBL/GenBank/DDBJ whole genome shotgun (WGS) entry which is preliminary data.</text>
</comment>
<accession>A0A7W8VD66</accession>
<organism evidence="5 6">
    <name type="scientific">Nocardiopsis composta</name>
    <dbReference type="NCBI Taxonomy" id="157465"/>
    <lineage>
        <taxon>Bacteria</taxon>
        <taxon>Bacillati</taxon>
        <taxon>Actinomycetota</taxon>
        <taxon>Actinomycetes</taxon>
        <taxon>Streptosporangiales</taxon>
        <taxon>Nocardiopsidaceae</taxon>
        <taxon>Nocardiopsis</taxon>
    </lineage>
</organism>
<sequence length="422" mass="43107">MRLHTPGVTPSSLPWRVGAPAGAVALLLAAAACGGGGDAETAGQGSLTIWSDPERAEVLEPFAAEFGEANGVEVKVEALPADDLQGDFVTAHGAGSGPDIVVGAHDWIGNLVQNGAIDPVRLPEGAEAGYDPAAIDAVTYQDQVYGVPYAMESLLLLRNTELAPDAPATMEELVETGKALQEDGKAKEALALQVGQTGDPFHLQPLYTSAGGYLFGTDDDGDPDPSDLGVGTDASVEAMERIAGLGEKGEGVLKRSIDADNAPSLFEGGDVPYYVTGPWALAGAEDAGIDYAVSPVPGFEGAGQAAPFLGVQAFFVAAGGENKVLAEEFVVNGVGAPELASALYEADPRPPALIEVSETYQESDPDLAAMREAAEQAVPMPVIPEMSAVWDPFGKAQAAVIGGEDPASAVAAAEKAVSEQIG</sequence>
<dbReference type="InterPro" id="IPR006060">
    <property type="entry name" value="Maltose/Cyclodextrin-bd"/>
</dbReference>
<dbReference type="GO" id="GO:0042956">
    <property type="term" value="P:maltodextrin transmembrane transport"/>
    <property type="evidence" value="ECO:0007669"/>
    <property type="project" value="TreeGrafter"/>
</dbReference>